<evidence type="ECO:0000256" key="8">
    <source>
        <dbReference type="ARBA" id="ARBA00012016"/>
    </source>
</evidence>
<comment type="similarity">
    <text evidence="7">Belongs to the CobU/CobP family.</text>
</comment>
<dbReference type="InterPro" id="IPR003203">
    <property type="entry name" value="CobU/CobP"/>
</dbReference>
<keyword evidence="15 19" id="KW-0342">GTP-binding</keyword>
<evidence type="ECO:0000256" key="17">
    <source>
        <dbReference type="ARBA" id="ARBA00030571"/>
    </source>
</evidence>
<evidence type="ECO:0000256" key="3">
    <source>
        <dbReference type="ARBA" id="ARBA00001522"/>
    </source>
</evidence>
<dbReference type="PANTHER" id="PTHR34848:SF1">
    <property type="entry name" value="BIFUNCTIONAL ADENOSYLCOBALAMIN BIOSYNTHESIS PROTEIN COBU"/>
    <property type="match status" value="1"/>
</dbReference>
<feature type="binding site" evidence="19">
    <location>
        <position position="82"/>
    </location>
    <ligand>
        <name>GTP</name>
        <dbReference type="ChEBI" id="CHEBI:37565"/>
    </ligand>
</feature>
<evidence type="ECO:0000256" key="9">
    <source>
        <dbReference type="ARBA" id="ARBA00012523"/>
    </source>
</evidence>
<evidence type="ECO:0000256" key="16">
    <source>
        <dbReference type="ARBA" id="ARBA00029570"/>
    </source>
</evidence>
<evidence type="ECO:0000256" key="5">
    <source>
        <dbReference type="ARBA" id="ARBA00004692"/>
    </source>
</evidence>
<evidence type="ECO:0000256" key="7">
    <source>
        <dbReference type="ARBA" id="ARBA00007490"/>
    </source>
</evidence>
<evidence type="ECO:0000256" key="12">
    <source>
        <dbReference type="ARBA" id="ARBA00022741"/>
    </source>
</evidence>
<evidence type="ECO:0000256" key="11">
    <source>
        <dbReference type="ARBA" id="ARBA00022679"/>
    </source>
</evidence>
<comment type="pathway">
    <text evidence="6">Cofactor biosynthesis; adenosylcobalamin biosynthesis; adenosylcobalamin from cob(II)yrinate a,c-diamide: step 5/7.</text>
</comment>
<keyword evidence="13" id="KW-0418">Kinase</keyword>
<dbReference type="GO" id="GO:0005525">
    <property type="term" value="F:GTP binding"/>
    <property type="evidence" value="ECO:0007669"/>
    <property type="project" value="UniProtKB-KW"/>
</dbReference>
<gene>
    <name evidence="20" type="ORF">YH65_07325</name>
</gene>
<reference evidence="21" key="2">
    <citation type="journal article" date="2017" name="Stand. Genomic Sci.">
        <title>Complete genome sequence of the sulfur-oxidizing chemolithoautotrophic Sulfurovum lithotrophicum 42BKTT.</title>
        <authorList>
            <person name="Jeon W."/>
            <person name="Priscilla L."/>
            <person name="Park G."/>
            <person name="Lee H."/>
            <person name="Lee N."/>
            <person name="Lee D."/>
            <person name="Kwon H."/>
            <person name="Ahn I."/>
            <person name="Lee C."/>
            <person name="Lee H."/>
            <person name="Ahn J."/>
        </authorList>
    </citation>
    <scope>NUCLEOTIDE SEQUENCE [LARGE SCALE GENOMIC DNA]</scope>
    <source>
        <strain evidence="21">ATCC BAA-797 / 42BKT</strain>
    </source>
</reference>
<keyword evidence="14" id="KW-0067">ATP-binding</keyword>
<evidence type="ECO:0000256" key="1">
    <source>
        <dbReference type="ARBA" id="ARBA00000312"/>
    </source>
</evidence>
<evidence type="ECO:0000313" key="20">
    <source>
        <dbReference type="EMBL" id="AKF25226.1"/>
    </source>
</evidence>
<keyword evidence="10" id="KW-0169">Cobalamin biosynthesis</keyword>
<dbReference type="PIRSF" id="PIRSF006135">
    <property type="entry name" value="CobU"/>
    <property type="match status" value="1"/>
</dbReference>
<dbReference type="Gene3D" id="3.40.50.300">
    <property type="entry name" value="P-loop containing nucleotide triphosphate hydrolases"/>
    <property type="match status" value="1"/>
</dbReference>
<evidence type="ECO:0000256" key="6">
    <source>
        <dbReference type="ARBA" id="ARBA00005159"/>
    </source>
</evidence>
<dbReference type="RefSeq" id="WP_046551304.1">
    <property type="nucleotide sequence ID" value="NZ_CP011308.1"/>
</dbReference>
<dbReference type="GO" id="GO:0043752">
    <property type="term" value="F:adenosylcobinamide kinase activity"/>
    <property type="evidence" value="ECO:0007669"/>
    <property type="project" value="UniProtKB-EC"/>
</dbReference>
<dbReference type="InterPro" id="IPR027417">
    <property type="entry name" value="P-loop_NTPase"/>
</dbReference>
<evidence type="ECO:0000256" key="19">
    <source>
        <dbReference type="PIRSR" id="PIRSR006135-2"/>
    </source>
</evidence>
<dbReference type="SUPFAM" id="SSF52540">
    <property type="entry name" value="P-loop containing nucleoside triphosphate hydrolases"/>
    <property type="match status" value="1"/>
</dbReference>
<dbReference type="Proteomes" id="UP000034444">
    <property type="component" value="Chromosome"/>
</dbReference>
<comment type="catalytic activity">
    <reaction evidence="1">
        <text>adenosylcob(III)inamide + ATP = adenosylcob(III)inamide phosphate + ADP + H(+)</text>
        <dbReference type="Rhea" id="RHEA:15769"/>
        <dbReference type="ChEBI" id="CHEBI:2480"/>
        <dbReference type="ChEBI" id="CHEBI:15378"/>
        <dbReference type="ChEBI" id="CHEBI:30616"/>
        <dbReference type="ChEBI" id="CHEBI:58502"/>
        <dbReference type="ChEBI" id="CHEBI:456216"/>
        <dbReference type="EC" id="2.7.1.156"/>
    </reaction>
</comment>
<evidence type="ECO:0000256" key="10">
    <source>
        <dbReference type="ARBA" id="ARBA00022573"/>
    </source>
</evidence>
<dbReference type="GO" id="GO:0009236">
    <property type="term" value="P:cobalamin biosynthetic process"/>
    <property type="evidence" value="ECO:0007669"/>
    <property type="project" value="UniProtKB-UniPathway"/>
</dbReference>
<comment type="catalytic activity">
    <reaction evidence="3">
        <text>adenosylcob(III)inamide + GTP = adenosylcob(III)inamide phosphate + GDP + H(+)</text>
        <dbReference type="Rhea" id="RHEA:15765"/>
        <dbReference type="ChEBI" id="CHEBI:2480"/>
        <dbReference type="ChEBI" id="CHEBI:15378"/>
        <dbReference type="ChEBI" id="CHEBI:37565"/>
        <dbReference type="ChEBI" id="CHEBI:58189"/>
        <dbReference type="ChEBI" id="CHEBI:58502"/>
        <dbReference type="EC" id="2.7.1.156"/>
    </reaction>
</comment>
<dbReference type="Pfam" id="PF02283">
    <property type="entry name" value="CobU"/>
    <property type="match status" value="1"/>
</dbReference>
<dbReference type="OrthoDB" id="9788370at2"/>
<evidence type="ECO:0000313" key="21">
    <source>
        <dbReference type="Proteomes" id="UP000034444"/>
    </source>
</evidence>
<evidence type="ECO:0000256" key="14">
    <source>
        <dbReference type="ARBA" id="ARBA00022840"/>
    </source>
</evidence>
<keyword evidence="12 19" id="KW-0547">Nucleotide-binding</keyword>
<comment type="pathway">
    <text evidence="5">Cofactor biosynthesis; adenosylcobalamin biosynthesis; adenosylcobalamin from cob(II)yrinate a,c-diamide: step 6/7.</text>
</comment>
<comment type="function">
    <text evidence="4">Catalyzes ATP-dependent phosphorylation of adenosylcobinamide and addition of GMP to adenosylcobinamide phosphate.</text>
</comment>
<evidence type="ECO:0000256" key="13">
    <source>
        <dbReference type="ARBA" id="ARBA00022777"/>
    </source>
</evidence>
<comment type="catalytic activity">
    <reaction evidence="2">
        <text>adenosylcob(III)inamide phosphate + GTP + H(+) = adenosylcob(III)inamide-GDP + diphosphate</text>
        <dbReference type="Rhea" id="RHEA:22712"/>
        <dbReference type="ChEBI" id="CHEBI:15378"/>
        <dbReference type="ChEBI" id="CHEBI:33019"/>
        <dbReference type="ChEBI" id="CHEBI:37565"/>
        <dbReference type="ChEBI" id="CHEBI:58502"/>
        <dbReference type="ChEBI" id="CHEBI:60487"/>
        <dbReference type="EC" id="2.7.7.62"/>
    </reaction>
</comment>
<feature type="active site" description="GMP-histidine intermediate" evidence="18">
    <location>
        <position position="52"/>
    </location>
</feature>
<reference evidence="20 21" key="1">
    <citation type="submission" date="2015-04" db="EMBL/GenBank/DDBJ databases">
        <title>Complete genome sequence of Sulfurovum lithotrophicum ATCC BAA-797T.</title>
        <authorList>
            <person name="Ahn J."/>
            <person name="Park G."/>
            <person name="Jeon W."/>
            <person name="Jang Y."/>
            <person name="Jang M."/>
            <person name="Lee H."/>
            <person name="Lee H."/>
        </authorList>
    </citation>
    <scope>NUCLEOTIDE SEQUENCE [LARGE SCALE GENOMIC DNA]</scope>
    <source>
        <strain evidence="21">ATCC BAA-797 / 42BKT</strain>
    </source>
</reference>
<dbReference type="GO" id="GO:0005524">
    <property type="term" value="F:ATP binding"/>
    <property type="evidence" value="ECO:0007669"/>
    <property type="project" value="UniProtKB-KW"/>
</dbReference>
<dbReference type="UniPathway" id="UPA00148">
    <property type="reaction ID" value="UER00236"/>
</dbReference>
<organism evidence="20 21">
    <name type="scientific">Sulfurovum lithotrophicum</name>
    <dbReference type="NCBI Taxonomy" id="206403"/>
    <lineage>
        <taxon>Bacteria</taxon>
        <taxon>Pseudomonadati</taxon>
        <taxon>Campylobacterota</taxon>
        <taxon>Epsilonproteobacteria</taxon>
        <taxon>Campylobacterales</taxon>
        <taxon>Sulfurovaceae</taxon>
        <taxon>Sulfurovum</taxon>
    </lineage>
</organism>
<proteinExistence type="inferred from homology"/>
<protein>
    <recommendedName>
        <fullName evidence="16">Adenosylcobinamide kinase</fullName>
        <ecNumber evidence="8">2.7.1.156</ecNumber>
        <ecNumber evidence="9">2.7.7.62</ecNumber>
    </recommendedName>
    <alternativeName>
        <fullName evidence="17">Adenosylcobinamide-phosphate guanylyltransferase</fullName>
    </alternativeName>
</protein>
<feature type="binding site" evidence="19">
    <location>
        <begin position="7"/>
        <end position="14"/>
    </location>
    <ligand>
        <name>GTP</name>
        <dbReference type="ChEBI" id="CHEBI:37565"/>
    </ligand>
</feature>
<keyword evidence="11 20" id="KW-0808">Transferase</keyword>
<dbReference type="EMBL" id="CP011308">
    <property type="protein sequence ID" value="AKF25226.1"/>
    <property type="molecule type" value="Genomic_DNA"/>
</dbReference>
<name>A0A7U4RQY6_9BACT</name>
<dbReference type="EC" id="2.7.7.62" evidence="9"/>
<accession>A0A7U4RQY6</accession>
<dbReference type="AlphaFoldDB" id="A0A7U4RQY6"/>
<evidence type="ECO:0000256" key="15">
    <source>
        <dbReference type="ARBA" id="ARBA00023134"/>
    </source>
</evidence>
<dbReference type="GO" id="GO:0008820">
    <property type="term" value="F:cobinamide phosphate guanylyltransferase activity"/>
    <property type="evidence" value="ECO:0007669"/>
    <property type="project" value="UniProtKB-EC"/>
</dbReference>
<dbReference type="EC" id="2.7.1.156" evidence="8"/>
<evidence type="ECO:0000256" key="2">
    <source>
        <dbReference type="ARBA" id="ARBA00000711"/>
    </source>
</evidence>
<feature type="binding site" evidence="19">
    <location>
        <position position="64"/>
    </location>
    <ligand>
        <name>GTP</name>
        <dbReference type="ChEBI" id="CHEBI:37565"/>
    </ligand>
</feature>
<evidence type="ECO:0000256" key="4">
    <source>
        <dbReference type="ARBA" id="ARBA00003889"/>
    </source>
</evidence>
<evidence type="ECO:0000256" key="18">
    <source>
        <dbReference type="PIRSR" id="PIRSR006135-1"/>
    </source>
</evidence>
<dbReference type="KEGG" id="slh:YH65_07325"/>
<keyword evidence="20" id="KW-0548">Nucleotidyltransferase</keyword>
<keyword evidence="21" id="KW-1185">Reference proteome</keyword>
<dbReference type="PANTHER" id="PTHR34848">
    <property type="match status" value="1"/>
</dbReference>
<sequence>MKFLYFGGQKSGKSLLAEQKALNLAGNTRPYYIATYDNSYGDDEMQKRITTHQEQRKKKFTTIEETLYPSIHIQQEGTYLIDCMSMWILNTISWNFEDVLAEVKTLYEAKANIVFVLNDVNSGIIPIDGISREYVDRSGIVGQKLAQLCDTVYEVRLGLEHKLK</sequence>